<protein>
    <submittedName>
        <fullName evidence="1">Uncharacterized protein</fullName>
    </submittedName>
</protein>
<accession>A0A7I7Z2V3</accession>
<keyword evidence="2" id="KW-1185">Reference proteome</keyword>
<evidence type="ECO:0000313" key="2">
    <source>
        <dbReference type="Proteomes" id="UP000467105"/>
    </source>
</evidence>
<proteinExistence type="predicted"/>
<name>A0A7I7Z2V3_9MYCO</name>
<dbReference type="AlphaFoldDB" id="A0A7I7Z2V3"/>
<reference evidence="1 2" key="1">
    <citation type="journal article" date="2019" name="Emerg. Microbes Infect.">
        <title>Comprehensive subspecies identification of 175 nontuberculous mycobacteria species based on 7547 genomic profiles.</title>
        <authorList>
            <person name="Matsumoto Y."/>
            <person name="Kinjo T."/>
            <person name="Motooka D."/>
            <person name="Nabeya D."/>
            <person name="Jung N."/>
            <person name="Uechi K."/>
            <person name="Horii T."/>
            <person name="Iida T."/>
            <person name="Fujita J."/>
            <person name="Nakamura S."/>
        </authorList>
    </citation>
    <scope>NUCLEOTIDE SEQUENCE [LARGE SCALE GENOMIC DNA]</scope>
    <source>
        <strain evidence="1 2">JCM 14742</strain>
    </source>
</reference>
<dbReference type="EMBL" id="AP022614">
    <property type="protein sequence ID" value="BBZ48199.1"/>
    <property type="molecule type" value="Genomic_DNA"/>
</dbReference>
<sequence length="435" mass="46730">MGQLDVANAGNTVVVVVKPAMPGSAERAPDVLNKMAARGPRYRVGLVPSADSRRWDFCDSPGSWCDQSIDISGSDSMQDVLDRVADHDVTVPISASQSGEYLSVSCDHGIGDSHIVFEVCAAISQHEPGGGFVEPLAPPTTAYPLAPALVHTAKATPRQFVTSAAEMLEPTLAFVGKKFGAGVEAQPAVASTASCDQGRDLDPDEKFVAVWAKSSPEFTDEIRRYRDSQHPNASVTAILTLLIYKSLEESGVILHDEVEIVVDMRRFLRRDRSTLANFYTVARIDVAGQPSVEGFSASLRQAAGSLRTLFMLAGHVVVKRLRMLAARATKRGGRQPNQPVGSTRAILTFSEPRASAFDKIAWARPEDAEIAVVSPPASRSHISVSVSRAPNGSFQITATFYASQADRSLVAWGLERALNSEAFMPRAQTISQPAV</sequence>
<gene>
    <name evidence="1" type="ORF">MPRM_54800</name>
</gene>
<evidence type="ECO:0000313" key="1">
    <source>
        <dbReference type="EMBL" id="BBZ48199.1"/>
    </source>
</evidence>
<dbReference type="Proteomes" id="UP000467105">
    <property type="component" value="Chromosome"/>
</dbReference>
<organism evidence="1 2">
    <name type="scientific">Mycobacterium parmense</name>
    <dbReference type="NCBI Taxonomy" id="185642"/>
    <lineage>
        <taxon>Bacteria</taxon>
        <taxon>Bacillati</taxon>
        <taxon>Actinomycetota</taxon>
        <taxon>Actinomycetes</taxon>
        <taxon>Mycobacteriales</taxon>
        <taxon>Mycobacteriaceae</taxon>
        <taxon>Mycobacterium</taxon>
        <taxon>Mycobacterium simiae complex</taxon>
    </lineage>
</organism>